<dbReference type="GO" id="GO:0008131">
    <property type="term" value="F:primary methylamine oxidase activity"/>
    <property type="evidence" value="ECO:0007669"/>
    <property type="project" value="InterPro"/>
</dbReference>
<evidence type="ECO:0000256" key="1">
    <source>
        <dbReference type="PIRSR" id="PIRSR600269-51"/>
    </source>
</evidence>
<reference evidence="6" key="2">
    <citation type="submission" date="2023-11" db="UniProtKB">
        <authorList>
            <consortium name="WormBaseParasite"/>
        </authorList>
    </citation>
    <scope>IDENTIFICATION</scope>
</reference>
<accession>A0AA85K3N4</accession>
<dbReference type="InterPro" id="IPR000269">
    <property type="entry name" value="Cu_amine_oxidase"/>
</dbReference>
<reference evidence="5" key="1">
    <citation type="submission" date="2022-06" db="EMBL/GenBank/DDBJ databases">
        <authorList>
            <person name="Berger JAMES D."/>
            <person name="Berger JAMES D."/>
        </authorList>
    </citation>
    <scope>NUCLEOTIDE SEQUENCE [LARGE SCALE GENOMIC DNA]</scope>
</reference>
<dbReference type="EC" id="1.4.3.-" evidence="2"/>
<dbReference type="PROSITE" id="PS01165">
    <property type="entry name" value="COPPER_AMINE_OXID_2"/>
    <property type="match status" value="1"/>
</dbReference>
<comment type="similarity">
    <text evidence="2">Belongs to the copper/topaquinone oxidase family.</text>
</comment>
<feature type="domain" description="Copper amine oxidase catalytic" evidence="4">
    <location>
        <begin position="92"/>
        <end position="395"/>
    </location>
</feature>
<organism evidence="5 6">
    <name type="scientific">Trichobilharzia regenti</name>
    <name type="common">Nasal bird schistosome</name>
    <dbReference type="NCBI Taxonomy" id="157069"/>
    <lineage>
        <taxon>Eukaryota</taxon>
        <taxon>Metazoa</taxon>
        <taxon>Spiralia</taxon>
        <taxon>Lophotrochozoa</taxon>
        <taxon>Platyhelminthes</taxon>
        <taxon>Trematoda</taxon>
        <taxon>Digenea</taxon>
        <taxon>Strigeidida</taxon>
        <taxon>Schistosomatoidea</taxon>
        <taxon>Schistosomatidae</taxon>
        <taxon>Trichobilharzia</taxon>
    </lineage>
</organism>
<dbReference type="AlphaFoldDB" id="A0AA85K3N4"/>
<dbReference type="PANTHER" id="PTHR10638:SF20">
    <property type="entry name" value="AMINE OXIDASE"/>
    <property type="match status" value="1"/>
</dbReference>
<dbReference type="GO" id="GO:0009308">
    <property type="term" value="P:amine metabolic process"/>
    <property type="evidence" value="ECO:0007669"/>
    <property type="project" value="UniProtKB-UniRule"/>
</dbReference>
<dbReference type="GO" id="GO:0005507">
    <property type="term" value="F:copper ion binding"/>
    <property type="evidence" value="ECO:0007669"/>
    <property type="project" value="InterPro"/>
</dbReference>
<dbReference type="Proteomes" id="UP000050795">
    <property type="component" value="Unassembled WGS sequence"/>
</dbReference>
<dbReference type="InterPro" id="IPR015798">
    <property type="entry name" value="Cu_amine_oxidase_C"/>
</dbReference>
<dbReference type="PROSITE" id="PS01164">
    <property type="entry name" value="COPPER_AMINE_OXID_1"/>
    <property type="match status" value="1"/>
</dbReference>
<dbReference type="InterPro" id="IPR049948">
    <property type="entry name" value="Cu_Am_ox_TPQ-bd"/>
</dbReference>
<dbReference type="GO" id="GO:0005886">
    <property type="term" value="C:plasma membrane"/>
    <property type="evidence" value="ECO:0007669"/>
    <property type="project" value="TreeGrafter"/>
</dbReference>
<evidence type="ECO:0000256" key="2">
    <source>
        <dbReference type="RuleBase" id="RU000672"/>
    </source>
</evidence>
<evidence type="ECO:0000259" key="4">
    <source>
        <dbReference type="Pfam" id="PF01179"/>
    </source>
</evidence>
<evidence type="ECO:0000313" key="5">
    <source>
        <dbReference type="Proteomes" id="UP000050795"/>
    </source>
</evidence>
<dbReference type="Pfam" id="PF01179">
    <property type="entry name" value="Cu_amine_oxid"/>
    <property type="match status" value="2"/>
</dbReference>
<dbReference type="Gene3D" id="2.70.98.20">
    <property type="entry name" value="Copper amine oxidase, catalytic domain"/>
    <property type="match status" value="1"/>
</dbReference>
<dbReference type="GO" id="GO:0048038">
    <property type="term" value="F:quinone binding"/>
    <property type="evidence" value="ECO:0007669"/>
    <property type="project" value="InterPro"/>
</dbReference>
<feature type="region of interest" description="Disordered" evidence="3">
    <location>
        <begin position="71"/>
        <end position="94"/>
    </location>
</feature>
<name>A0AA85K3N4_TRIRE</name>
<keyword evidence="2" id="KW-0560">Oxidoreductase</keyword>
<keyword evidence="2" id="KW-0186">Copper</keyword>
<dbReference type="SUPFAM" id="SSF49998">
    <property type="entry name" value="Amine oxidase catalytic domain"/>
    <property type="match status" value="1"/>
</dbReference>
<dbReference type="InterPro" id="IPR049947">
    <property type="entry name" value="Cu_Am_Ox_Cu-bd"/>
</dbReference>
<sequence length="429" mass="48481">MTSLESMYGIGGMTSELSPGLDCPQNAIYLPVQLIPSGEIGSKLIKNAICLFEWKAGPYGGPVRRHFEFSTDTSRVENQNTPGNPDQNSSKKSKHTNFGFGTVSHSLVLRSISSLYNYDYLFDIIFYPTGTLEFSVTPTGFIHVDEQLVYGGSSSPEAVKYGFASSINPIYFVIHHHLFHFKIDVDIVNSQNFIKVISIHGSLTDNNNNNNQTTLHTTDIHNSNNYSSQLNNSELLWMSIDIPKNELSARYTPKFELPRQYLICSMQNSTLQSAVNKTKNDQCLMIMNKGQIKTIFNDEHTKSFAWSRHQLYVTQQHDNESFASSIFNGVDLTSPVVDFTKFSSNNESIFNEDLVLWLTVGNYHIPRHEDLPNTVTSGGPMSIFLMPHNLFTYSPEAFSCHRFYTQELDEWIEGPQMKDNCQMASIPVV</sequence>
<feature type="compositionally biased region" description="Polar residues" evidence="3">
    <location>
        <begin position="71"/>
        <end position="90"/>
    </location>
</feature>
<comment type="cofactor">
    <cofactor evidence="2">
        <name>Cu cation</name>
        <dbReference type="ChEBI" id="CHEBI:23378"/>
    </cofactor>
    <text evidence="2">Contains 1 topaquinone per subunit.</text>
</comment>
<keyword evidence="5" id="KW-1185">Reference proteome</keyword>
<keyword evidence="2" id="KW-0479">Metal-binding</keyword>
<evidence type="ECO:0000313" key="6">
    <source>
        <dbReference type="WBParaSite" id="TREG1_60520.1"/>
    </source>
</evidence>
<protein>
    <recommendedName>
        <fullName evidence="2">Amine oxidase</fullName>
        <ecNumber evidence="2">1.4.3.-</ecNumber>
    </recommendedName>
</protein>
<dbReference type="PANTHER" id="PTHR10638">
    <property type="entry name" value="COPPER AMINE OXIDASE"/>
    <property type="match status" value="1"/>
</dbReference>
<comment type="PTM">
    <text evidence="1 2">Topaquinone (TPQ) is generated by copper-dependent autoxidation of a specific tyrosyl residue.</text>
</comment>
<evidence type="ECO:0000256" key="3">
    <source>
        <dbReference type="SAM" id="MobiDB-lite"/>
    </source>
</evidence>
<feature type="domain" description="Copper amine oxidase catalytic" evidence="4">
    <location>
        <begin position="7"/>
        <end position="78"/>
    </location>
</feature>
<keyword evidence="1 2" id="KW-0801">TPQ</keyword>
<feature type="modified residue" description="2',4',5'-topaquinone" evidence="1">
    <location>
        <position position="118"/>
    </location>
</feature>
<dbReference type="InterPro" id="IPR036460">
    <property type="entry name" value="Cu_amine_oxidase_C_sf"/>
</dbReference>
<dbReference type="WBParaSite" id="TREG1_60520.1">
    <property type="protein sequence ID" value="TREG1_60520.1"/>
    <property type="gene ID" value="TREG1_60520"/>
</dbReference>
<proteinExistence type="inferred from homology"/>